<protein>
    <submittedName>
        <fullName evidence="1">Uncharacterized protein</fullName>
    </submittedName>
</protein>
<proteinExistence type="predicted"/>
<reference evidence="1" key="2">
    <citation type="journal article" date="2015" name="Fish Shellfish Immunol.">
        <title>Early steps in the European eel (Anguilla anguilla)-Vibrio vulnificus interaction in the gills: Role of the RtxA13 toxin.</title>
        <authorList>
            <person name="Callol A."/>
            <person name="Pajuelo D."/>
            <person name="Ebbesson L."/>
            <person name="Teles M."/>
            <person name="MacKenzie S."/>
            <person name="Amaro C."/>
        </authorList>
    </citation>
    <scope>NUCLEOTIDE SEQUENCE</scope>
</reference>
<sequence length="44" mass="4934">MTHHFNILETEITEMITCSLVNICAVLTGDGLPYLKRGLRKEGD</sequence>
<dbReference type="AlphaFoldDB" id="A0A0E9UKG6"/>
<dbReference type="EMBL" id="GBXM01043114">
    <property type="protein sequence ID" value="JAH65463.1"/>
    <property type="molecule type" value="Transcribed_RNA"/>
</dbReference>
<evidence type="ECO:0000313" key="1">
    <source>
        <dbReference type="EMBL" id="JAH65463.1"/>
    </source>
</evidence>
<organism evidence="1">
    <name type="scientific">Anguilla anguilla</name>
    <name type="common">European freshwater eel</name>
    <name type="synonym">Muraena anguilla</name>
    <dbReference type="NCBI Taxonomy" id="7936"/>
    <lineage>
        <taxon>Eukaryota</taxon>
        <taxon>Metazoa</taxon>
        <taxon>Chordata</taxon>
        <taxon>Craniata</taxon>
        <taxon>Vertebrata</taxon>
        <taxon>Euteleostomi</taxon>
        <taxon>Actinopterygii</taxon>
        <taxon>Neopterygii</taxon>
        <taxon>Teleostei</taxon>
        <taxon>Anguilliformes</taxon>
        <taxon>Anguillidae</taxon>
        <taxon>Anguilla</taxon>
    </lineage>
</organism>
<name>A0A0E9UKG6_ANGAN</name>
<reference evidence="1" key="1">
    <citation type="submission" date="2014-11" db="EMBL/GenBank/DDBJ databases">
        <authorList>
            <person name="Amaro Gonzalez C."/>
        </authorList>
    </citation>
    <scope>NUCLEOTIDE SEQUENCE</scope>
</reference>
<accession>A0A0E9UKG6</accession>